<dbReference type="InterPro" id="IPR052161">
    <property type="entry name" value="Mycobact_Acyl-CoA_DH"/>
</dbReference>
<dbReference type="InterPro" id="IPR009075">
    <property type="entry name" value="AcylCo_DH/oxidase_C"/>
</dbReference>
<dbReference type="PANTHER" id="PTHR43292">
    <property type="entry name" value="ACYL-COA DEHYDROGENASE"/>
    <property type="match status" value="1"/>
</dbReference>
<evidence type="ECO:0000259" key="7">
    <source>
        <dbReference type="Pfam" id="PF00441"/>
    </source>
</evidence>
<evidence type="ECO:0000313" key="10">
    <source>
        <dbReference type="EMBL" id="NKI16526.1"/>
    </source>
</evidence>
<dbReference type="Gene3D" id="2.40.110.10">
    <property type="entry name" value="Butyryl-CoA Dehydrogenase, subunit A, domain 2"/>
    <property type="match status" value="1"/>
</dbReference>
<evidence type="ECO:0000256" key="3">
    <source>
        <dbReference type="ARBA" id="ARBA00022630"/>
    </source>
</evidence>
<organism evidence="10 11">
    <name type="scientific">Spongiibacter thalassae</name>
    <dbReference type="NCBI Taxonomy" id="2721624"/>
    <lineage>
        <taxon>Bacteria</taxon>
        <taxon>Pseudomonadati</taxon>
        <taxon>Pseudomonadota</taxon>
        <taxon>Gammaproteobacteria</taxon>
        <taxon>Cellvibrionales</taxon>
        <taxon>Spongiibacteraceae</taxon>
        <taxon>Spongiibacter</taxon>
    </lineage>
</organism>
<keyword evidence="5 6" id="KW-0560">Oxidoreductase</keyword>
<dbReference type="PANTHER" id="PTHR43292:SF3">
    <property type="entry name" value="ACYL-COA DEHYDROGENASE FADE29"/>
    <property type="match status" value="1"/>
</dbReference>
<evidence type="ECO:0000259" key="8">
    <source>
        <dbReference type="Pfam" id="PF02770"/>
    </source>
</evidence>
<comment type="caution">
    <text evidence="10">The sequence shown here is derived from an EMBL/GenBank/DDBJ whole genome shotgun (WGS) entry which is preliminary data.</text>
</comment>
<keyword evidence="11" id="KW-1185">Reference proteome</keyword>
<dbReference type="Pfam" id="PF02771">
    <property type="entry name" value="Acyl-CoA_dh_N"/>
    <property type="match status" value="1"/>
</dbReference>
<keyword evidence="4 6" id="KW-0274">FAD</keyword>
<feature type="domain" description="Acyl-CoA oxidase/dehydrogenase middle" evidence="8">
    <location>
        <begin position="127"/>
        <end position="214"/>
    </location>
</feature>
<dbReference type="InterPro" id="IPR009100">
    <property type="entry name" value="AcylCoA_DH/oxidase_NM_dom_sf"/>
</dbReference>
<dbReference type="InterPro" id="IPR036250">
    <property type="entry name" value="AcylCo_DH-like_C"/>
</dbReference>
<name>A0ABX1GC57_9GAMM</name>
<dbReference type="Gene3D" id="1.10.540.10">
    <property type="entry name" value="Acyl-CoA dehydrogenase/oxidase, N-terminal domain"/>
    <property type="match status" value="1"/>
</dbReference>
<dbReference type="Pfam" id="PF00441">
    <property type="entry name" value="Acyl-CoA_dh_1"/>
    <property type="match status" value="1"/>
</dbReference>
<evidence type="ECO:0000256" key="4">
    <source>
        <dbReference type="ARBA" id="ARBA00022827"/>
    </source>
</evidence>
<sequence length="390" mass="43068">MNIDLSAEQEAFRQRVREYMASQMMTPEFKAELAQPDVSHGGGPVYWQKMRQLGADGWIRYSWPKELGGEGADPVEQYLLVDEAKRAGFPWPALSANSIGPVFAKYAQPEIRDKVVSEILNGEAYLAIGYSEPSAGSDLASLRTRAERDGDDWVINGQKIWTSCANFANYIWLAARTDPDPSKRHKGLTIFLVPTDSEGYSCTLIHTMGVLTTTTYYQDVRIPDCYRVGEVNGGWPLITGQLNVERLSLVGYGHVAKLYDKTLGLLRGNDDYRELLDTPWVQRNLAVAHARLEALKMLCLKSAWIMEQGGTGMVEASATKVYGSELYIELGRLMAEILAPLANLRDGDAVLNGLMELWYRKGTVHTFGGGANELQRSIVAAAGLGLPRGA</sequence>
<dbReference type="EMBL" id="JAAWWK010000001">
    <property type="protein sequence ID" value="NKI16526.1"/>
    <property type="molecule type" value="Genomic_DNA"/>
</dbReference>
<dbReference type="InterPro" id="IPR046373">
    <property type="entry name" value="Acyl-CoA_Oxase/DH_mid-dom_sf"/>
</dbReference>
<dbReference type="SUPFAM" id="SSF56645">
    <property type="entry name" value="Acyl-CoA dehydrogenase NM domain-like"/>
    <property type="match status" value="1"/>
</dbReference>
<evidence type="ECO:0000256" key="1">
    <source>
        <dbReference type="ARBA" id="ARBA00001974"/>
    </source>
</evidence>
<dbReference type="SUPFAM" id="SSF47203">
    <property type="entry name" value="Acyl-CoA dehydrogenase C-terminal domain-like"/>
    <property type="match status" value="1"/>
</dbReference>
<keyword evidence="3 6" id="KW-0285">Flavoprotein</keyword>
<protein>
    <submittedName>
        <fullName evidence="10">Acyl-CoA dehydrogenase</fullName>
    </submittedName>
</protein>
<dbReference type="InterPro" id="IPR037069">
    <property type="entry name" value="AcylCoA_DH/ox_N_sf"/>
</dbReference>
<dbReference type="InterPro" id="IPR006091">
    <property type="entry name" value="Acyl-CoA_Oxase/DH_mid-dom"/>
</dbReference>
<evidence type="ECO:0000313" key="11">
    <source>
        <dbReference type="Proteomes" id="UP000765845"/>
    </source>
</evidence>
<gene>
    <name evidence="10" type="ORF">HCU74_03725</name>
</gene>
<comment type="cofactor">
    <cofactor evidence="1 6">
        <name>FAD</name>
        <dbReference type="ChEBI" id="CHEBI:57692"/>
    </cofactor>
</comment>
<dbReference type="Gene3D" id="1.20.140.10">
    <property type="entry name" value="Butyryl-CoA Dehydrogenase, subunit A, domain 3"/>
    <property type="match status" value="1"/>
</dbReference>
<evidence type="ECO:0000259" key="9">
    <source>
        <dbReference type="Pfam" id="PF02771"/>
    </source>
</evidence>
<dbReference type="InterPro" id="IPR013786">
    <property type="entry name" value="AcylCoA_DH/ox_N"/>
</dbReference>
<evidence type="ECO:0000256" key="2">
    <source>
        <dbReference type="ARBA" id="ARBA00009347"/>
    </source>
</evidence>
<proteinExistence type="inferred from homology"/>
<evidence type="ECO:0000256" key="5">
    <source>
        <dbReference type="ARBA" id="ARBA00023002"/>
    </source>
</evidence>
<comment type="similarity">
    <text evidence="2 6">Belongs to the acyl-CoA dehydrogenase family.</text>
</comment>
<dbReference type="RefSeq" id="WP_168449043.1">
    <property type="nucleotide sequence ID" value="NZ_JAAWWK010000001.1"/>
</dbReference>
<accession>A0ABX1GC57</accession>
<evidence type="ECO:0000256" key="6">
    <source>
        <dbReference type="RuleBase" id="RU362125"/>
    </source>
</evidence>
<feature type="domain" description="Acyl-CoA dehydrogenase/oxidase C-terminal" evidence="7">
    <location>
        <begin position="232"/>
        <end position="382"/>
    </location>
</feature>
<dbReference type="Proteomes" id="UP000765845">
    <property type="component" value="Unassembled WGS sequence"/>
</dbReference>
<dbReference type="Pfam" id="PF02770">
    <property type="entry name" value="Acyl-CoA_dh_M"/>
    <property type="match status" value="1"/>
</dbReference>
<reference evidence="10 11" key="1">
    <citation type="submission" date="2020-04" db="EMBL/GenBank/DDBJ databases">
        <authorList>
            <person name="Yoon J."/>
        </authorList>
    </citation>
    <scope>NUCLEOTIDE SEQUENCE [LARGE SCALE GENOMIC DNA]</scope>
    <source>
        <strain evidence="10 11">KMU-166</strain>
    </source>
</reference>
<feature type="domain" description="Acyl-CoA dehydrogenase/oxidase N-terminal" evidence="9">
    <location>
        <begin position="6"/>
        <end position="123"/>
    </location>
</feature>